<reference evidence="2 3" key="1">
    <citation type="submission" date="2020-08" db="EMBL/GenBank/DDBJ databases">
        <title>Genomic Encyclopedia of Type Strains, Phase IV (KMG-IV): sequencing the most valuable type-strain genomes for metagenomic binning, comparative biology and taxonomic classification.</title>
        <authorList>
            <person name="Goeker M."/>
        </authorList>
    </citation>
    <scope>NUCLEOTIDE SEQUENCE [LARGE SCALE GENOMIC DNA]</scope>
    <source>
        <strain evidence="2 3">DSM 22336</strain>
    </source>
</reference>
<comment type="caution">
    <text evidence="2">The sequence shown here is derived from an EMBL/GenBank/DDBJ whole genome shotgun (WGS) entry which is preliminary data.</text>
</comment>
<proteinExistence type="predicted"/>
<accession>A0A841M5K2</accession>
<keyword evidence="1" id="KW-0732">Signal</keyword>
<gene>
    <name evidence="2" type="ORF">FHS77_001385</name>
</gene>
<dbReference type="PROSITE" id="PS51257">
    <property type="entry name" value="PROKAR_LIPOPROTEIN"/>
    <property type="match status" value="1"/>
</dbReference>
<organism evidence="2 3">
    <name type="scientific">Paenochrobactrum gallinarii</name>
    <dbReference type="NCBI Taxonomy" id="643673"/>
    <lineage>
        <taxon>Bacteria</taxon>
        <taxon>Pseudomonadati</taxon>
        <taxon>Pseudomonadota</taxon>
        <taxon>Alphaproteobacteria</taxon>
        <taxon>Hyphomicrobiales</taxon>
        <taxon>Brucellaceae</taxon>
        <taxon>Paenochrobactrum</taxon>
    </lineage>
</organism>
<feature type="chain" id="PRO_5032900761" evidence="1">
    <location>
        <begin position="29"/>
        <end position="181"/>
    </location>
</feature>
<feature type="signal peptide" evidence="1">
    <location>
        <begin position="1"/>
        <end position="28"/>
    </location>
</feature>
<dbReference type="AlphaFoldDB" id="A0A841M5K2"/>
<name>A0A841M5K2_9HYPH</name>
<protein>
    <submittedName>
        <fullName evidence="2">Uncharacterized protein</fullName>
    </submittedName>
</protein>
<dbReference type="Proteomes" id="UP000555393">
    <property type="component" value="Unassembled WGS sequence"/>
</dbReference>
<evidence type="ECO:0000256" key="1">
    <source>
        <dbReference type="SAM" id="SignalP"/>
    </source>
</evidence>
<evidence type="ECO:0000313" key="2">
    <source>
        <dbReference type="EMBL" id="MBB6260844.1"/>
    </source>
</evidence>
<keyword evidence="3" id="KW-1185">Reference proteome</keyword>
<evidence type="ECO:0000313" key="3">
    <source>
        <dbReference type="Proteomes" id="UP000555393"/>
    </source>
</evidence>
<sequence>MSCYRRISKTLSVMLLAGIVAAPTSAFAACMQNRAVYTDRDDNYTLTFRPEESNDLQFSPAPTNEFTIVSNEKPDFKLTGLVVWPEEAVKRPLAMIMYNCGDAGASSEDLEDCSIWQGVVYALKEAAEAEPLPKAEEPAAQTVLFPDLLGALDAYDFGEAKPAEPLTWEAFRFKTCTQEAE</sequence>
<dbReference type="EMBL" id="JACIIU010000004">
    <property type="protein sequence ID" value="MBB6260844.1"/>
    <property type="molecule type" value="Genomic_DNA"/>
</dbReference>